<dbReference type="NCBIfam" id="TIGR00044">
    <property type="entry name" value="YggS family pyridoxal phosphate-dependent enzyme"/>
    <property type="match status" value="1"/>
</dbReference>
<protein>
    <recommendedName>
        <fullName evidence="2">Pyridoxal phosphate homeostasis protein</fullName>
        <shortName evidence="2">PLP homeostasis protein</shortName>
    </recommendedName>
</protein>
<dbReference type="AlphaFoldDB" id="A0A1I0SB56"/>
<evidence type="ECO:0000259" key="5">
    <source>
        <dbReference type="Pfam" id="PF01168"/>
    </source>
</evidence>
<organism evidence="6 7">
    <name type="scientific">Chitinophaga arvensicola</name>
    <dbReference type="NCBI Taxonomy" id="29529"/>
    <lineage>
        <taxon>Bacteria</taxon>
        <taxon>Pseudomonadati</taxon>
        <taxon>Bacteroidota</taxon>
        <taxon>Chitinophagia</taxon>
        <taxon>Chitinophagales</taxon>
        <taxon>Chitinophagaceae</taxon>
        <taxon>Chitinophaga</taxon>
    </lineage>
</organism>
<dbReference type="PANTHER" id="PTHR10146:SF14">
    <property type="entry name" value="PYRIDOXAL PHOSPHATE HOMEOSTASIS PROTEIN"/>
    <property type="match status" value="1"/>
</dbReference>
<comment type="function">
    <text evidence="2">Pyridoxal 5'-phosphate (PLP)-binding protein, which is involved in PLP homeostasis.</text>
</comment>
<dbReference type="CDD" id="cd00635">
    <property type="entry name" value="PLPDE_III_YBL036c_like"/>
    <property type="match status" value="1"/>
</dbReference>
<evidence type="ECO:0000256" key="3">
    <source>
        <dbReference type="PIRSR" id="PIRSR004848-1"/>
    </source>
</evidence>
<dbReference type="PIRSF" id="PIRSF004848">
    <property type="entry name" value="YBL036c_PLPDEIII"/>
    <property type="match status" value="1"/>
</dbReference>
<evidence type="ECO:0000313" key="7">
    <source>
        <dbReference type="Proteomes" id="UP000199310"/>
    </source>
</evidence>
<feature type="domain" description="Alanine racemase N-terminal" evidence="5">
    <location>
        <begin position="4"/>
        <end position="224"/>
    </location>
</feature>
<dbReference type="STRING" id="29529.SAMN04488122_5632"/>
<dbReference type="OrthoDB" id="9804072at2"/>
<gene>
    <name evidence="6" type="ORF">SAMN04488122_5632</name>
</gene>
<dbReference type="InterPro" id="IPR029066">
    <property type="entry name" value="PLP-binding_barrel"/>
</dbReference>
<dbReference type="PANTHER" id="PTHR10146">
    <property type="entry name" value="PROLINE SYNTHETASE CO-TRANSCRIBED BACTERIAL HOMOLOG PROTEIN"/>
    <property type="match status" value="1"/>
</dbReference>
<dbReference type="RefSeq" id="WP_089900983.1">
    <property type="nucleotide sequence ID" value="NZ_FOJG01000002.1"/>
</dbReference>
<comment type="cofactor">
    <cofactor evidence="3">
        <name>pyridoxal 5'-phosphate</name>
        <dbReference type="ChEBI" id="CHEBI:597326"/>
    </cofactor>
</comment>
<dbReference type="SUPFAM" id="SSF51419">
    <property type="entry name" value="PLP-binding barrel"/>
    <property type="match status" value="1"/>
</dbReference>
<dbReference type="InterPro" id="IPR001608">
    <property type="entry name" value="Ala_racemase_N"/>
</dbReference>
<keyword evidence="7" id="KW-1185">Reference proteome</keyword>
<evidence type="ECO:0000256" key="1">
    <source>
        <dbReference type="ARBA" id="ARBA00022898"/>
    </source>
</evidence>
<evidence type="ECO:0000313" key="6">
    <source>
        <dbReference type="EMBL" id="SEW53694.1"/>
    </source>
</evidence>
<dbReference type="PROSITE" id="PS01211">
    <property type="entry name" value="UPF0001"/>
    <property type="match status" value="1"/>
</dbReference>
<dbReference type="HAMAP" id="MF_02087">
    <property type="entry name" value="PLP_homeostasis"/>
    <property type="match status" value="1"/>
</dbReference>
<accession>A0A1I0SB56</accession>
<dbReference type="InterPro" id="IPR011078">
    <property type="entry name" value="PyrdxlP_homeostasis"/>
</dbReference>
<dbReference type="EMBL" id="FOJG01000002">
    <property type="protein sequence ID" value="SEW53694.1"/>
    <property type="molecule type" value="Genomic_DNA"/>
</dbReference>
<dbReference type="Gene3D" id="3.20.20.10">
    <property type="entry name" value="Alanine racemase"/>
    <property type="match status" value="1"/>
</dbReference>
<evidence type="ECO:0000256" key="2">
    <source>
        <dbReference type="HAMAP-Rule" id="MF_02087"/>
    </source>
</evidence>
<evidence type="ECO:0000256" key="4">
    <source>
        <dbReference type="RuleBase" id="RU004514"/>
    </source>
</evidence>
<name>A0A1I0SB56_9BACT</name>
<proteinExistence type="inferred from homology"/>
<dbReference type="FunFam" id="3.20.20.10:FF:000018">
    <property type="entry name" value="Pyridoxal phosphate homeostasis protein"/>
    <property type="match status" value="1"/>
</dbReference>
<dbReference type="Pfam" id="PF01168">
    <property type="entry name" value="Ala_racemase_N"/>
    <property type="match status" value="1"/>
</dbReference>
<reference evidence="7" key="1">
    <citation type="submission" date="2016-10" db="EMBL/GenBank/DDBJ databases">
        <authorList>
            <person name="Varghese N."/>
            <person name="Submissions S."/>
        </authorList>
    </citation>
    <scope>NUCLEOTIDE SEQUENCE [LARGE SCALE GENOMIC DNA]</scope>
    <source>
        <strain evidence="7">DSM 3695</strain>
    </source>
</reference>
<sequence>MAINLDAYNEVLSRLKPYHARLVAVSKTKPAEDIAAFYAAGQRIFGENYVQELTEKQALLPADIEWHFIGHLQSNKVKFIAPFVHTIHAVDSLKLLQEINKQAAKQQRIIYCLLQVHIAAEETKFGMDEQELQQLLQAYQADPSAFSQVRIAGMMGMATNTTNETQIRKEFHQLQQLFGSVKTTYFNNETYFKELSIGMSADYQLALQEGSTLVRIGSLLFGERNYSQM</sequence>
<feature type="modified residue" description="N6-(pyridoxal phosphate)lysine" evidence="2 3">
    <location>
        <position position="27"/>
    </location>
</feature>
<keyword evidence="1 2" id="KW-0663">Pyridoxal phosphate</keyword>
<dbReference type="Proteomes" id="UP000199310">
    <property type="component" value="Unassembled WGS sequence"/>
</dbReference>
<comment type="similarity">
    <text evidence="2 4">Belongs to the pyridoxal phosphate-binding protein YggS/PROSC family.</text>
</comment>
<dbReference type="GO" id="GO:0030170">
    <property type="term" value="F:pyridoxal phosphate binding"/>
    <property type="evidence" value="ECO:0007669"/>
    <property type="project" value="UniProtKB-UniRule"/>
</dbReference>